<dbReference type="EMBL" id="ML977563">
    <property type="protein sequence ID" value="KAF2005391.1"/>
    <property type="molecule type" value="Genomic_DNA"/>
</dbReference>
<dbReference type="Proteomes" id="UP000799779">
    <property type="component" value="Unassembled WGS sequence"/>
</dbReference>
<dbReference type="AlphaFoldDB" id="A0A6A5WYY9"/>
<dbReference type="OrthoDB" id="3762642at2759"/>
<name>A0A6A5WYY9_9PLEO</name>
<proteinExistence type="predicted"/>
<organism evidence="1 2">
    <name type="scientific">Amniculicola lignicola CBS 123094</name>
    <dbReference type="NCBI Taxonomy" id="1392246"/>
    <lineage>
        <taxon>Eukaryota</taxon>
        <taxon>Fungi</taxon>
        <taxon>Dikarya</taxon>
        <taxon>Ascomycota</taxon>
        <taxon>Pezizomycotina</taxon>
        <taxon>Dothideomycetes</taxon>
        <taxon>Pleosporomycetidae</taxon>
        <taxon>Pleosporales</taxon>
        <taxon>Amniculicolaceae</taxon>
        <taxon>Amniculicola</taxon>
    </lineage>
</organism>
<accession>A0A6A5WYY9</accession>
<evidence type="ECO:0000313" key="1">
    <source>
        <dbReference type="EMBL" id="KAF2005391.1"/>
    </source>
</evidence>
<sequence>MACGFNLKSNNYDSSGKLGNPLIYGFNIPDSCDRYEFGPLAKKATGGDYDTEHILEFQLLTDFFNDVNNKWAKNHFEHPDSAEVIENTNPPERKKIDFCKYWRESWDLKTEERFAIPGETDLKTPFQHLVSVYPSSEKHSDELVLLQRKVNAPAKASMWNDNEIYKEIKMKPLIEGSHEARRTGIQRLRAVMGVYYYMRDPTIALYFKREVNRIQERLNLIEAQMATHPRIVRERGGGIRTYDAYQAQGLGDLWKLYMNERFDLADKKGRGFVDTYLKKYENKYLTAQQVGNAISDPNDTPAQKAEKEAMQGLQRVIRLARQQYSNLGVWTAPWIDPTIGN</sequence>
<keyword evidence="2" id="KW-1185">Reference proteome</keyword>
<evidence type="ECO:0000313" key="2">
    <source>
        <dbReference type="Proteomes" id="UP000799779"/>
    </source>
</evidence>
<reference evidence="1" key="1">
    <citation type="journal article" date="2020" name="Stud. Mycol.">
        <title>101 Dothideomycetes genomes: a test case for predicting lifestyles and emergence of pathogens.</title>
        <authorList>
            <person name="Haridas S."/>
            <person name="Albert R."/>
            <person name="Binder M."/>
            <person name="Bloem J."/>
            <person name="Labutti K."/>
            <person name="Salamov A."/>
            <person name="Andreopoulos B."/>
            <person name="Baker S."/>
            <person name="Barry K."/>
            <person name="Bills G."/>
            <person name="Bluhm B."/>
            <person name="Cannon C."/>
            <person name="Castanera R."/>
            <person name="Culley D."/>
            <person name="Daum C."/>
            <person name="Ezra D."/>
            <person name="Gonzalez J."/>
            <person name="Henrissat B."/>
            <person name="Kuo A."/>
            <person name="Liang C."/>
            <person name="Lipzen A."/>
            <person name="Lutzoni F."/>
            <person name="Magnuson J."/>
            <person name="Mondo S."/>
            <person name="Nolan M."/>
            <person name="Ohm R."/>
            <person name="Pangilinan J."/>
            <person name="Park H.-J."/>
            <person name="Ramirez L."/>
            <person name="Alfaro M."/>
            <person name="Sun H."/>
            <person name="Tritt A."/>
            <person name="Yoshinaga Y."/>
            <person name="Zwiers L.-H."/>
            <person name="Turgeon B."/>
            <person name="Goodwin S."/>
            <person name="Spatafora J."/>
            <person name="Crous P."/>
            <person name="Grigoriev I."/>
        </authorList>
    </citation>
    <scope>NUCLEOTIDE SEQUENCE</scope>
    <source>
        <strain evidence="1">CBS 123094</strain>
    </source>
</reference>
<protein>
    <submittedName>
        <fullName evidence="1">Uncharacterized protein</fullName>
    </submittedName>
</protein>
<gene>
    <name evidence="1" type="ORF">P154DRAFT_571114</name>
</gene>